<feature type="region of interest" description="Disordered" evidence="13">
    <location>
        <begin position="26"/>
        <end position="105"/>
    </location>
</feature>
<dbReference type="PANTHER" id="PTHR47992">
    <property type="entry name" value="PROTEIN PHOSPHATASE"/>
    <property type="match status" value="1"/>
</dbReference>
<evidence type="ECO:0000259" key="14">
    <source>
        <dbReference type="PROSITE" id="PS51746"/>
    </source>
</evidence>
<dbReference type="PROSITE" id="PS01032">
    <property type="entry name" value="PPM_1"/>
    <property type="match status" value="1"/>
</dbReference>
<dbReference type="SMART" id="SM00332">
    <property type="entry name" value="PP2Cc"/>
    <property type="match status" value="1"/>
</dbReference>
<dbReference type="Proteomes" id="UP001055439">
    <property type="component" value="Chromosome 8"/>
</dbReference>
<evidence type="ECO:0000256" key="4">
    <source>
        <dbReference type="ARBA" id="ARBA00013081"/>
    </source>
</evidence>
<dbReference type="OrthoDB" id="10264738at2759"/>
<dbReference type="Pfam" id="PF00481">
    <property type="entry name" value="PP2C"/>
    <property type="match status" value="2"/>
</dbReference>
<reference evidence="15" key="1">
    <citation type="submission" date="2022-05" db="EMBL/GenBank/DDBJ databases">
        <title>The Musa troglodytarum L. genome provides insights into the mechanism of non-climacteric behaviour and enrichment of carotenoids.</title>
        <authorList>
            <person name="Wang J."/>
        </authorList>
    </citation>
    <scope>NUCLEOTIDE SEQUENCE</scope>
    <source>
        <tissue evidence="15">Leaf</tissue>
    </source>
</reference>
<dbReference type="InterPro" id="IPR000222">
    <property type="entry name" value="PP2C_BS"/>
</dbReference>
<sequence>MDEMPPALALASQAGSSLCDSAVEGACRKRSAETDDLPSNPMPASGSGSAADVEQTEVMAPVAAALEEDGDDLEVRTIPGSDEEDPSSIEPEMSAGSSSSVVSDSSNLSCAIDEFSISDSSGEMGTPSSMDAGTVRGNAVPGPASWELGVNPLAVSMNVATPSVIELGNPESSPSGDGSHSRSLFLMERLPLWGFITICGRRPEMEDAVVVVPHFFEVPLCMLIGDQSMDGLDPDVIRIPLHFFGVYDGHGGAQVANYCRERLHLVLMEQLENLAKHLGGTSRSDWKKHWENAFVDCFRKVDDQVGGKESRGNMGSTAEAQNEGDMLCPNVLIEAVAPETVGSTAVVAVVCSAHIIIANCGDSRAVLCRGKQPLPLSVDHKPNREDEYARIEAQGGKVIQWNGYRATFDLPYGLDACVPRKVTSLGKGSYLAYKLKLPLLNTDVRLLELLIFTTTQPIAGDRYLKPWIIPEPEVTIVPRAREDECLILASDGLWDVMSNEEVCDVARRRILLWHKKNGPVSAATQRGEGNDPAAQAAAECLSRLAVQKGSKDNITIIVVDLKAQWKFKSNSTLRRTLIIIPLVNLLSLLTIDNKVAGFSLVCWFPTSKWKNSKSARVQQGFPDSKRSNVKYDNIILQFESW</sequence>
<dbReference type="GO" id="GO:0046872">
    <property type="term" value="F:metal ion binding"/>
    <property type="evidence" value="ECO:0007669"/>
    <property type="project" value="UniProtKB-KW"/>
</dbReference>
<comment type="similarity">
    <text evidence="3 12">Belongs to the PP2C family.</text>
</comment>
<evidence type="ECO:0000256" key="12">
    <source>
        <dbReference type="RuleBase" id="RU003465"/>
    </source>
</evidence>
<evidence type="ECO:0000256" key="6">
    <source>
        <dbReference type="ARBA" id="ARBA00022801"/>
    </source>
</evidence>
<feature type="domain" description="PPM-type phosphatase" evidence="14">
    <location>
        <begin position="192"/>
        <end position="561"/>
    </location>
</feature>
<evidence type="ECO:0000256" key="2">
    <source>
        <dbReference type="ARBA" id="ARBA00001946"/>
    </source>
</evidence>
<evidence type="ECO:0000256" key="13">
    <source>
        <dbReference type="SAM" id="MobiDB-lite"/>
    </source>
</evidence>
<dbReference type="AlphaFoldDB" id="A0A9E7L7M8"/>
<keyword evidence="5" id="KW-0479">Metal-binding</keyword>
<evidence type="ECO:0000313" key="16">
    <source>
        <dbReference type="Proteomes" id="UP001055439"/>
    </source>
</evidence>
<dbReference type="FunFam" id="3.60.40.10:FF:000291">
    <property type="entry name" value="Protein phosphatase 2C 50"/>
    <property type="match status" value="2"/>
</dbReference>
<comment type="cofactor">
    <cofactor evidence="1">
        <name>Mn(2+)</name>
        <dbReference type="ChEBI" id="CHEBI:29035"/>
    </cofactor>
</comment>
<dbReference type="CDD" id="cd00143">
    <property type="entry name" value="PP2Cc"/>
    <property type="match status" value="1"/>
</dbReference>
<dbReference type="GO" id="GO:0004722">
    <property type="term" value="F:protein serine/threonine phosphatase activity"/>
    <property type="evidence" value="ECO:0007669"/>
    <property type="project" value="UniProtKB-EC"/>
</dbReference>
<keyword evidence="7" id="KW-0460">Magnesium</keyword>
<evidence type="ECO:0000313" key="15">
    <source>
        <dbReference type="EMBL" id="URE40970.1"/>
    </source>
</evidence>
<keyword evidence="16" id="KW-1185">Reference proteome</keyword>
<feature type="compositionally biased region" description="Low complexity" evidence="13">
    <location>
        <begin position="88"/>
        <end position="105"/>
    </location>
</feature>
<evidence type="ECO:0000256" key="11">
    <source>
        <dbReference type="ARBA" id="ARBA00048336"/>
    </source>
</evidence>
<evidence type="ECO:0000256" key="5">
    <source>
        <dbReference type="ARBA" id="ARBA00022723"/>
    </source>
</evidence>
<organism evidence="15 16">
    <name type="scientific">Musa troglodytarum</name>
    <name type="common">fe'i banana</name>
    <dbReference type="NCBI Taxonomy" id="320322"/>
    <lineage>
        <taxon>Eukaryota</taxon>
        <taxon>Viridiplantae</taxon>
        <taxon>Streptophyta</taxon>
        <taxon>Embryophyta</taxon>
        <taxon>Tracheophyta</taxon>
        <taxon>Spermatophyta</taxon>
        <taxon>Magnoliopsida</taxon>
        <taxon>Liliopsida</taxon>
        <taxon>Zingiberales</taxon>
        <taxon>Musaceae</taxon>
        <taxon>Musa</taxon>
    </lineage>
</organism>
<evidence type="ECO:0000256" key="1">
    <source>
        <dbReference type="ARBA" id="ARBA00001936"/>
    </source>
</evidence>
<dbReference type="EMBL" id="CP097510">
    <property type="protein sequence ID" value="URE40970.1"/>
    <property type="molecule type" value="Genomic_DNA"/>
</dbReference>
<keyword evidence="9" id="KW-0464">Manganese</keyword>
<dbReference type="InterPro" id="IPR001932">
    <property type="entry name" value="PPM-type_phosphatase-like_dom"/>
</dbReference>
<evidence type="ECO:0000256" key="3">
    <source>
        <dbReference type="ARBA" id="ARBA00006702"/>
    </source>
</evidence>
<evidence type="ECO:0000256" key="7">
    <source>
        <dbReference type="ARBA" id="ARBA00022842"/>
    </source>
</evidence>
<dbReference type="Gene3D" id="3.60.40.10">
    <property type="entry name" value="PPM-type phosphatase domain"/>
    <property type="match status" value="1"/>
</dbReference>
<comment type="catalytic activity">
    <reaction evidence="11">
        <text>O-phospho-L-threonyl-[protein] + H2O = L-threonyl-[protein] + phosphate</text>
        <dbReference type="Rhea" id="RHEA:47004"/>
        <dbReference type="Rhea" id="RHEA-COMP:11060"/>
        <dbReference type="Rhea" id="RHEA-COMP:11605"/>
        <dbReference type="ChEBI" id="CHEBI:15377"/>
        <dbReference type="ChEBI" id="CHEBI:30013"/>
        <dbReference type="ChEBI" id="CHEBI:43474"/>
        <dbReference type="ChEBI" id="CHEBI:61977"/>
        <dbReference type="EC" id="3.1.3.16"/>
    </reaction>
</comment>
<protein>
    <recommendedName>
        <fullName evidence="4">protein-serine/threonine phosphatase</fullName>
        <ecNumber evidence="4">3.1.3.16</ecNumber>
    </recommendedName>
</protein>
<dbReference type="InterPro" id="IPR036457">
    <property type="entry name" value="PPM-type-like_dom_sf"/>
</dbReference>
<dbReference type="EC" id="3.1.3.16" evidence="4"/>
<dbReference type="SUPFAM" id="SSF81606">
    <property type="entry name" value="PP2C-like"/>
    <property type="match status" value="1"/>
</dbReference>
<evidence type="ECO:0000256" key="9">
    <source>
        <dbReference type="ARBA" id="ARBA00023211"/>
    </source>
</evidence>
<feature type="region of interest" description="Disordered" evidence="13">
    <location>
        <begin position="117"/>
        <end position="138"/>
    </location>
</feature>
<dbReference type="InterPro" id="IPR015655">
    <property type="entry name" value="PP2C"/>
</dbReference>
<proteinExistence type="inferred from homology"/>
<keyword evidence="8 12" id="KW-0904">Protein phosphatase</keyword>
<evidence type="ECO:0000256" key="8">
    <source>
        <dbReference type="ARBA" id="ARBA00022912"/>
    </source>
</evidence>
<name>A0A9E7L7M8_9LILI</name>
<evidence type="ECO:0000256" key="10">
    <source>
        <dbReference type="ARBA" id="ARBA00047761"/>
    </source>
</evidence>
<dbReference type="PROSITE" id="PS51746">
    <property type="entry name" value="PPM_2"/>
    <property type="match status" value="1"/>
</dbReference>
<comment type="cofactor">
    <cofactor evidence="2">
        <name>Mg(2+)</name>
        <dbReference type="ChEBI" id="CHEBI:18420"/>
    </cofactor>
</comment>
<keyword evidence="6 12" id="KW-0378">Hydrolase</keyword>
<comment type="catalytic activity">
    <reaction evidence="10">
        <text>O-phospho-L-seryl-[protein] + H2O = L-seryl-[protein] + phosphate</text>
        <dbReference type="Rhea" id="RHEA:20629"/>
        <dbReference type="Rhea" id="RHEA-COMP:9863"/>
        <dbReference type="Rhea" id="RHEA-COMP:11604"/>
        <dbReference type="ChEBI" id="CHEBI:15377"/>
        <dbReference type="ChEBI" id="CHEBI:29999"/>
        <dbReference type="ChEBI" id="CHEBI:43474"/>
        <dbReference type="ChEBI" id="CHEBI:83421"/>
        <dbReference type="EC" id="3.1.3.16"/>
    </reaction>
</comment>
<feature type="compositionally biased region" description="Polar residues" evidence="13">
    <location>
        <begin position="117"/>
        <end position="131"/>
    </location>
</feature>
<accession>A0A9E7L7M8</accession>
<gene>
    <name evidence="15" type="ORF">MUK42_17588</name>
</gene>